<feature type="signal peptide" evidence="2">
    <location>
        <begin position="1"/>
        <end position="18"/>
    </location>
</feature>
<feature type="chain" id="PRO_5042905304" description="Secretion system C-terminal sorting domain-containing protein" evidence="2">
    <location>
        <begin position="19"/>
        <end position="153"/>
    </location>
</feature>
<name>A0AAP6HGS6_RIEAN</name>
<reference evidence="4" key="1">
    <citation type="submission" date="2023-01" db="EMBL/GenBank/DDBJ databases">
        <title>Genome-based studies on antimicrobial resistance profiles of Riemerella anatipestifer in China, 1994 to 2021.</title>
        <authorList>
            <person name="Yang Z."/>
            <person name="Zhu D."/>
        </authorList>
    </citation>
    <scope>NUCLEOTIDE SEQUENCE</scope>
    <source>
        <strain evidence="4">RCAD1218</strain>
    </source>
</reference>
<organism evidence="4 5">
    <name type="scientific">Riemerella anatipestifer</name>
    <name type="common">Moraxella anatipestifer</name>
    <dbReference type="NCBI Taxonomy" id="34085"/>
    <lineage>
        <taxon>Bacteria</taxon>
        <taxon>Pseudomonadati</taxon>
        <taxon>Bacteroidota</taxon>
        <taxon>Flavobacteriia</taxon>
        <taxon>Flavobacteriales</taxon>
        <taxon>Weeksellaceae</taxon>
        <taxon>Riemerella</taxon>
    </lineage>
</organism>
<keyword evidence="1 2" id="KW-0732">Signal</keyword>
<dbReference type="Proteomes" id="UP001284033">
    <property type="component" value="Unassembled WGS sequence"/>
</dbReference>
<dbReference type="RefSeq" id="WP_154469255.1">
    <property type="nucleotide sequence ID" value="NZ_CP110126.1"/>
</dbReference>
<evidence type="ECO:0000256" key="1">
    <source>
        <dbReference type="ARBA" id="ARBA00022729"/>
    </source>
</evidence>
<accession>A0AAP6HGS6</accession>
<comment type="caution">
    <text evidence="4">The sequence shown here is derived from an EMBL/GenBank/DDBJ whole genome shotgun (WGS) entry which is preliminary data.</text>
</comment>
<protein>
    <recommendedName>
        <fullName evidence="3">Secretion system C-terminal sorting domain-containing protein</fullName>
    </recommendedName>
</protein>
<sequence>MKAIISILPILFFSTGLAQTKIVIQYDEAGNQIYRGPDNNIQSLSKTNTEKEKLVIIEHQNTKEEDIFLTNIELYPIPVKDILTIRWSSEVDDLIDHVSLYEHNLLTNLFTQKNIPHLNREIRIDLTPNRTGVYILSFQLKNGKTISKNIIKE</sequence>
<dbReference type="Pfam" id="PF18962">
    <property type="entry name" value="Por_Secre_tail"/>
    <property type="match status" value="1"/>
</dbReference>
<dbReference type="EMBL" id="JAQZHK010000003">
    <property type="protein sequence ID" value="MDY3512585.1"/>
    <property type="molecule type" value="Genomic_DNA"/>
</dbReference>
<evidence type="ECO:0000313" key="4">
    <source>
        <dbReference type="EMBL" id="MDY3512585.1"/>
    </source>
</evidence>
<evidence type="ECO:0000256" key="2">
    <source>
        <dbReference type="SAM" id="SignalP"/>
    </source>
</evidence>
<dbReference type="AlphaFoldDB" id="A0AAP6HGS6"/>
<evidence type="ECO:0000313" key="5">
    <source>
        <dbReference type="Proteomes" id="UP001284033"/>
    </source>
</evidence>
<dbReference type="InterPro" id="IPR026444">
    <property type="entry name" value="Secre_tail"/>
</dbReference>
<feature type="domain" description="Secretion system C-terminal sorting" evidence="3">
    <location>
        <begin position="74"/>
        <end position="151"/>
    </location>
</feature>
<gene>
    <name evidence="4" type="ORF">PG303_05070</name>
</gene>
<proteinExistence type="predicted"/>
<evidence type="ECO:0000259" key="3">
    <source>
        <dbReference type="Pfam" id="PF18962"/>
    </source>
</evidence>